<gene>
    <name evidence="1" type="ORF">ACOLOM_LOCUS9987</name>
</gene>
<name>A0ACA9P7T0_9GLOM</name>
<evidence type="ECO:0000313" key="1">
    <source>
        <dbReference type="EMBL" id="CAG8694910.1"/>
    </source>
</evidence>
<feature type="non-terminal residue" evidence="1">
    <location>
        <position position="1"/>
    </location>
</feature>
<proteinExistence type="predicted"/>
<evidence type="ECO:0000313" key="2">
    <source>
        <dbReference type="Proteomes" id="UP000789525"/>
    </source>
</evidence>
<organism evidence="1 2">
    <name type="scientific">Acaulospora colombiana</name>
    <dbReference type="NCBI Taxonomy" id="27376"/>
    <lineage>
        <taxon>Eukaryota</taxon>
        <taxon>Fungi</taxon>
        <taxon>Fungi incertae sedis</taxon>
        <taxon>Mucoromycota</taxon>
        <taxon>Glomeromycotina</taxon>
        <taxon>Glomeromycetes</taxon>
        <taxon>Diversisporales</taxon>
        <taxon>Acaulosporaceae</taxon>
        <taxon>Acaulospora</taxon>
    </lineage>
</organism>
<protein>
    <submittedName>
        <fullName evidence="1">13585_t:CDS:1</fullName>
    </submittedName>
</protein>
<accession>A0ACA9P7T0</accession>
<keyword evidence="2" id="KW-1185">Reference proteome</keyword>
<comment type="caution">
    <text evidence="1">The sequence shown here is derived from an EMBL/GenBank/DDBJ whole genome shotgun (WGS) entry which is preliminary data.</text>
</comment>
<reference evidence="1" key="1">
    <citation type="submission" date="2021-06" db="EMBL/GenBank/DDBJ databases">
        <authorList>
            <person name="Kallberg Y."/>
            <person name="Tangrot J."/>
            <person name="Rosling A."/>
        </authorList>
    </citation>
    <scope>NUCLEOTIDE SEQUENCE</scope>
    <source>
        <strain evidence="1">CL356</strain>
    </source>
</reference>
<dbReference type="Proteomes" id="UP000789525">
    <property type="component" value="Unassembled WGS sequence"/>
</dbReference>
<sequence>EHYCRDLKSKEEFSPRILRSLDALAMYLVSEARIMERGSEAAKKEARENVPADKVKDPSILARELRWRVRNAAGVDSDAELGGDDANIMPIKRELGSSRETAKRRKREDGTSLFKNWQPPEWSHIENSPLQTSHDTIKVENAADEDGGWMASEGLQGDVMRSKKVNGVTKVRKLDHGAIERYSVIRTVDDSEASDDGQKQDTKSIKQAQPVKAAPVPSSSLSAPLPKPRRRDGPLKITVEAPTRDANDSIVDSRPIKKAKLEGAAFTKSSYDGISIDDAGEDGEQAPKTSSLSLIPPSRMAKGKSKAIEPVEPVEDFFSIEDDGPPKSTIKSAAPSVKDFVPPVPTQNDPYPGYYMKPNGEWAMHDPEYYWSITKAWQQPPGADITMQGSSAATNKRRRGWEGEEDDLQQVSAMDEASRMRDEIENTKSLTVDTIRAGPTAPNMTMTAG</sequence>
<dbReference type="EMBL" id="CAJVPT010030600">
    <property type="protein sequence ID" value="CAG8694910.1"/>
    <property type="molecule type" value="Genomic_DNA"/>
</dbReference>